<dbReference type="Pfam" id="PF00001">
    <property type="entry name" value="7tm_1"/>
    <property type="match status" value="1"/>
</dbReference>
<dbReference type="PROSITE" id="PS50262">
    <property type="entry name" value="G_PROTEIN_RECEP_F1_2"/>
    <property type="match status" value="1"/>
</dbReference>
<comment type="subcellular location">
    <subcellularLocation>
        <location evidence="1">Cell membrane</location>
        <topology evidence="1">Multi-pass membrane protein</topology>
    </subcellularLocation>
</comment>
<evidence type="ECO:0000313" key="13">
    <source>
        <dbReference type="Proteomes" id="UP001591681"/>
    </source>
</evidence>
<keyword evidence="5 9" id="KW-0297">G-protein coupled receptor</keyword>
<feature type="transmembrane region" description="Helical" evidence="10">
    <location>
        <begin position="49"/>
        <end position="72"/>
    </location>
</feature>
<gene>
    <name evidence="12" type="ORF">ACEWY4_003314</name>
</gene>
<dbReference type="InterPro" id="IPR017452">
    <property type="entry name" value="GPCR_Rhodpsn_7TM"/>
</dbReference>
<keyword evidence="4 10" id="KW-1133">Transmembrane helix</keyword>
<dbReference type="PROSITE" id="PS00237">
    <property type="entry name" value="G_PROTEIN_RECEP_F1_1"/>
    <property type="match status" value="1"/>
</dbReference>
<dbReference type="GO" id="GO:0004930">
    <property type="term" value="F:G protein-coupled receptor activity"/>
    <property type="evidence" value="ECO:0007669"/>
    <property type="project" value="UniProtKB-KW"/>
</dbReference>
<feature type="transmembrane region" description="Helical" evidence="10">
    <location>
        <begin position="99"/>
        <end position="118"/>
    </location>
</feature>
<evidence type="ECO:0000256" key="8">
    <source>
        <dbReference type="ARBA" id="ARBA00023224"/>
    </source>
</evidence>
<dbReference type="AlphaFoldDB" id="A0ABD1KS20"/>
<evidence type="ECO:0000256" key="9">
    <source>
        <dbReference type="RuleBase" id="RU000688"/>
    </source>
</evidence>
<keyword evidence="2" id="KW-1003">Cell membrane</keyword>
<protein>
    <recommendedName>
        <fullName evidence="11">G-protein coupled receptors family 1 profile domain-containing protein</fullName>
    </recommendedName>
</protein>
<sequence length="299" mass="34103">MSKYDDTFQIQLLPPLYGVEFFLALVGNVFALCLLIIKERKNWHTGVVFSFNLAICDILYILTLPLLIAYYAKHKEWTFGRAACKIERFLFTCNLHGSLFFIMAISVNRWVAIVYPFFTRNHVRPRHAKIVSVLIWVAVIVLSSPVLGMANTCPKISTSEKYFCMSVCNQTNERSHFNYKVSLAVIGCLIPLLVTFSSYVSLIWVIYKNANITLLEKRKVALMVGSVLVLYIISFVPYHILQLTFLYTKLYNIQLKGVYNAYQISKGLVTLNMCIHPILYMAVFDSIRVACCGKTSDGP</sequence>
<keyword evidence="8 9" id="KW-0807">Transducer</keyword>
<name>A0ABD1KS20_9TELE</name>
<dbReference type="Gene3D" id="1.20.1070.10">
    <property type="entry name" value="Rhodopsin 7-helix transmembrane proteins"/>
    <property type="match status" value="1"/>
</dbReference>
<evidence type="ECO:0000256" key="4">
    <source>
        <dbReference type="ARBA" id="ARBA00022989"/>
    </source>
</evidence>
<keyword evidence="7 9" id="KW-0675">Receptor</keyword>
<evidence type="ECO:0000256" key="7">
    <source>
        <dbReference type="ARBA" id="ARBA00023170"/>
    </source>
</evidence>
<evidence type="ECO:0000256" key="1">
    <source>
        <dbReference type="ARBA" id="ARBA00004651"/>
    </source>
</evidence>
<comment type="similarity">
    <text evidence="9">Belongs to the G-protein coupled receptor 1 family.</text>
</comment>
<feature type="transmembrane region" description="Helical" evidence="10">
    <location>
        <begin position="16"/>
        <end position="37"/>
    </location>
</feature>
<keyword evidence="3 9" id="KW-0812">Transmembrane</keyword>
<evidence type="ECO:0000256" key="10">
    <source>
        <dbReference type="SAM" id="Phobius"/>
    </source>
</evidence>
<dbReference type="InterPro" id="IPR000276">
    <property type="entry name" value="GPCR_Rhodpsn"/>
</dbReference>
<keyword evidence="13" id="KW-1185">Reference proteome</keyword>
<comment type="caution">
    <text evidence="12">The sequence shown here is derived from an EMBL/GenBank/DDBJ whole genome shotgun (WGS) entry which is preliminary data.</text>
</comment>
<dbReference type="PANTHER" id="PTHR24231">
    <property type="entry name" value="PURINOCEPTOR-RELATED G-PROTEIN COUPLED RECEPTOR"/>
    <property type="match status" value="1"/>
</dbReference>
<feature type="transmembrane region" description="Helical" evidence="10">
    <location>
        <begin position="219"/>
        <end position="241"/>
    </location>
</feature>
<dbReference type="PANTHER" id="PTHR24231:SF46">
    <property type="entry name" value="P2Y PURINOCEPTOR 11"/>
    <property type="match status" value="1"/>
</dbReference>
<dbReference type="Proteomes" id="UP001591681">
    <property type="component" value="Unassembled WGS sequence"/>
</dbReference>
<evidence type="ECO:0000256" key="3">
    <source>
        <dbReference type="ARBA" id="ARBA00022692"/>
    </source>
</evidence>
<evidence type="ECO:0000256" key="6">
    <source>
        <dbReference type="ARBA" id="ARBA00023136"/>
    </source>
</evidence>
<dbReference type="EMBL" id="JBHFQA010000003">
    <property type="protein sequence ID" value="KAL2101553.1"/>
    <property type="molecule type" value="Genomic_DNA"/>
</dbReference>
<evidence type="ECO:0000259" key="11">
    <source>
        <dbReference type="PROSITE" id="PS50262"/>
    </source>
</evidence>
<accession>A0ABD1KS20</accession>
<evidence type="ECO:0000256" key="5">
    <source>
        <dbReference type="ARBA" id="ARBA00023040"/>
    </source>
</evidence>
<feature type="transmembrane region" description="Helical" evidence="10">
    <location>
        <begin position="181"/>
        <end position="207"/>
    </location>
</feature>
<evidence type="ECO:0000313" key="12">
    <source>
        <dbReference type="EMBL" id="KAL2101553.1"/>
    </source>
</evidence>
<reference evidence="12 13" key="1">
    <citation type="submission" date="2024-09" db="EMBL/GenBank/DDBJ databases">
        <title>A chromosome-level genome assembly of Gray's grenadier anchovy, Coilia grayii.</title>
        <authorList>
            <person name="Fu Z."/>
        </authorList>
    </citation>
    <scope>NUCLEOTIDE SEQUENCE [LARGE SCALE GENOMIC DNA]</scope>
    <source>
        <strain evidence="12">G4</strain>
        <tissue evidence="12">Muscle</tissue>
    </source>
</reference>
<feature type="transmembrane region" description="Helical" evidence="10">
    <location>
        <begin position="130"/>
        <end position="150"/>
    </location>
</feature>
<feature type="domain" description="G-protein coupled receptors family 1 profile" evidence="11">
    <location>
        <begin position="27"/>
        <end position="280"/>
    </location>
</feature>
<keyword evidence="6 10" id="KW-0472">Membrane</keyword>
<organism evidence="12 13">
    <name type="scientific">Coilia grayii</name>
    <name type="common">Gray's grenadier anchovy</name>
    <dbReference type="NCBI Taxonomy" id="363190"/>
    <lineage>
        <taxon>Eukaryota</taxon>
        <taxon>Metazoa</taxon>
        <taxon>Chordata</taxon>
        <taxon>Craniata</taxon>
        <taxon>Vertebrata</taxon>
        <taxon>Euteleostomi</taxon>
        <taxon>Actinopterygii</taxon>
        <taxon>Neopterygii</taxon>
        <taxon>Teleostei</taxon>
        <taxon>Clupei</taxon>
        <taxon>Clupeiformes</taxon>
        <taxon>Clupeoidei</taxon>
        <taxon>Engraulidae</taxon>
        <taxon>Coilinae</taxon>
        <taxon>Coilia</taxon>
    </lineage>
</organism>
<proteinExistence type="inferred from homology"/>
<dbReference type="PRINTS" id="PR00237">
    <property type="entry name" value="GPCRRHODOPSN"/>
</dbReference>
<dbReference type="PRINTS" id="PR01157">
    <property type="entry name" value="P2YPURNOCPTR"/>
</dbReference>
<dbReference type="GO" id="GO:0005886">
    <property type="term" value="C:plasma membrane"/>
    <property type="evidence" value="ECO:0007669"/>
    <property type="project" value="UniProtKB-SubCell"/>
</dbReference>
<evidence type="ECO:0000256" key="2">
    <source>
        <dbReference type="ARBA" id="ARBA00022475"/>
    </source>
</evidence>
<dbReference type="SUPFAM" id="SSF81321">
    <property type="entry name" value="Family A G protein-coupled receptor-like"/>
    <property type="match status" value="1"/>
</dbReference>